<organism evidence="1">
    <name type="scientific">Salvia splendens</name>
    <name type="common">Scarlet sage</name>
    <dbReference type="NCBI Taxonomy" id="180675"/>
    <lineage>
        <taxon>Eukaryota</taxon>
        <taxon>Viridiplantae</taxon>
        <taxon>Streptophyta</taxon>
        <taxon>Embryophyta</taxon>
        <taxon>Tracheophyta</taxon>
        <taxon>Spermatophyta</taxon>
        <taxon>Magnoliopsida</taxon>
        <taxon>eudicotyledons</taxon>
        <taxon>Gunneridae</taxon>
        <taxon>Pentapetalae</taxon>
        <taxon>asterids</taxon>
        <taxon>lamiids</taxon>
        <taxon>Lamiales</taxon>
        <taxon>Lamiaceae</taxon>
        <taxon>Nepetoideae</taxon>
        <taxon>Mentheae</taxon>
        <taxon>Salviinae</taxon>
        <taxon>Salvia</taxon>
        <taxon>Salvia subgen. Calosphace</taxon>
        <taxon>core Calosphace</taxon>
    </lineage>
</organism>
<proteinExistence type="predicted"/>
<gene>
    <name evidence="1" type="ORF">SASPL_109963</name>
</gene>
<evidence type="ECO:0000313" key="2">
    <source>
        <dbReference type="Proteomes" id="UP000298416"/>
    </source>
</evidence>
<dbReference type="AlphaFoldDB" id="A0A8X9A3S2"/>
<comment type="caution">
    <text evidence="1">The sequence shown here is derived from an EMBL/GenBank/DDBJ whole genome shotgun (WGS) entry which is preliminary data.</text>
</comment>
<reference evidence="1" key="1">
    <citation type="submission" date="2018-01" db="EMBL/GenBank/DDBJ databases">
        <authorList>
            <person name="Mao J.F."/>
        </authorList>
    </citation>
    <scope>NUCLEOTIDE SEQUENCE</scope>
    <source>
        <strain evidence="1">Huo1</strain>
        <tissue evidence="1">Leaf</tissue>
    </source>
</reference>
<accession>A0A8X9A3S2</accession>
<evidence type="ECO:0000313" key="1">
    <source>
        <dbReference type="EMBL" id="KAG6425759.1"/>
    </source>
</evidence>
<dbReference type="Proteomes" id="UP000298416">
    <property type="component" value="Unassembled WGS sequence"/>
</dbReference>
<reference evidence="1" key="2">
    <citation type="submission" date="2020-08" db="EMBL/GenBank/DDBJ databases">
        <title>Plant Genome Project.</title>
        <authorList>
            <person name="Zhang R.-G."/>
        </authorList>
    </citation>
    <scope>NUCLEOTIDE SEQUENCE</scope>
    <source>
        <strain evidence="1">Huo1</strain>
        <tissue evidence="1">Leaf</tissue>
    </source>
</reference>
<name>A0A8X9A3S2_SALSN</name>
<dbReference type="EMBL" id="PNBA02000004">
    <property type="protein sequence ID" value="KAG6425759.1"/>
    <property type="molecule type" value="Genomic_DNA"/>
</dbReference>
<keyword evidence="2" id="KW-1185">Reference proteome</keyword>
<protein>
    <submittedName>
        <fullName evidence="1">Uncharacterized protein</fullName>
    </submittedName>
</protein>
<sequence>MRQIGEWFMSRGNEVLIMRFNCLFNSALLVEDVTLNLQTQEPIDVAGDFFNEDEINNFRLNQQLQQPPQHVQTDDFLNEDGINNLGLINNYNNLHNMFKLVVESPQNDVERSIAAPKDSLNDSPTVIDLLHQLVVSVDMIKDLLEKKLDQL</sequence>